<dbReference type="EMBL" id="JAZGSY010000136">
    <property type="protein sequence ID" value="KAL1839899.1"/>
    <property type="molecule type" value="Genomic_DNA"/>
</dbReference>
<protein>
    <recommendedName>
        <fullName evidence="4">C2H2-type domain-containing protein</fullName>
    </recommendedName>
</protein>
<dbReference type="Proteomes" id="UP001583172">
    <property type="component" value="Unassembled WGS sequence"/>
</dbReference>
<sequence>MSQPPNPSYPSLLLFPTAYLDHRRQPEPVITSPDPSVSTTNPSKPNPKPTPTHPLAANPHPPAFYSQYTCPICTTPIATAHEANFVGHTPCLHRGTCPKPKCIKAYYGRSSRGRPWGSSYAGGQTLYCQAAGCGERIEGWTLVKAVLAPSGRAVLPVVVKDPGFEKRMWEGRWREVEEEGREEQGGRKRWRRRWRKVREGTVQGCVLMGCFLCLVVWKGAMD</sequence>
<organism evidence="2 3">
    <name type="scientific">Humicola insolens</name>
    <name type="common">Soft-rot fungus</name>
    <dbReference type="NCBI Taxonomy" id="85995"/>
    <lineage>
        <taxon>Eukaryota</taxon>
        <taxon>Fungi</taxon>
        <taxon>Dikarya</taxon>
        <taxon>Ascomycota</taxon>
        <taxon>Pezizomycotina</taxon>
        <taxon>Sordariomycetes</taxon>
        <taxon>Sordariomycetidae</taxon>
        <taxon>Sordariales</taxon>
        <taxon>Chaetomiaceae</taxon>
        <taxon>Mycothermus</taxon>
    </lineage>
</organism>
<keyword evidence="3" id="KW-1185">Reference proteome</keyword>
<evidence type="ECO:0000256" key="1">
    <source>
        <dbReference type="SAM" id="MobiDB-lite"/>
    </source>
</evidence>
<evidence type="ECO:0008006" key="4">
    <source>
        <dbReference type="Google" id="ProtNLM"/>
    </source>
</evidence>
<evidence type="ECO:0000313" key="2">
    <source>
        <dbReference type="EMBL" id="KAL1839899.1"/>
    </source>
</evidence>
<name>A0ABR3VDU2_HUMIN</name>
<evidence type="ECO:0000313" key="3">
    <source>
        <dbReference type="Proteomes" id="UP001583172"/>
    </source>
</evidence>
<accession>A0ABR3VDU2</accession>
<reference evidence="2 3" key="1">
    <citation type="journal article" date="2024" name="Commun. Biol.">
        <title>Comparative genomic analysis of thermophilic fungi reveals convergent evolutionary adaptations and gene losses.</title>
        <authorList>
            <person name="Steindorff A.S."/>
            <person name="Aguilar-Pontes M.V."/>
            <person name="Robinson A.J."/>
            <person name="Andreopoulos B."/>
            <person name="LaButti K."/>
            <person name="Kuo A."/>
            <person name="Mondo S."/>
            <person name="Riley R."/>
            <person name="Otillar R."/>
            <person name="Haridas S."/>
            <person name="Lipzen A."/>
            <person name="Grimwood J."/>
            <person name="Schmutz J."/>
            <person name="Clum A."/>
            <person name="Reid I.D."/>
            <person name="Moisan M.C."/>
            <person name="Butler G."/>
            <person name="Nguyen T.T.M."/>
            <person name="Dewar K."/>
            <person name="Conant G."/>
            <person name="Drula E."/>
            <person name="Henrissat B."/>
            <person name="Hansel C."/>
            <person name="Singer S."/>
            <person name="Hutchinson M.I."/>
            <person name="de Vries R.P."/>
            <person name="Natvig D.O."/>
            <person name="Powell A.J."/>
            <person name="Tsang A."/>
            <person name="Grigoriev I.V."/>
        </authorList>
    </citation>
    <scope>NUCLEOTIDE SEQUENCE [LARGE SCALE GENOMIC DNA]</scope>
    <source>
        <strain evidence="2 3">CBS 620.91</strain>
    </source>
</reference>
<comment type="caution">
    <text evidence="2">The sequence shown here is derived from an EMBL/GenBank/DDBJ whole genome shotgun (WGS) entry which is preliminary data.</text>
</comment>
<feature type="region of interest" description="Disordered" evidence="1">
    <location>
        <begin position="23"/>
        <end position="58"/>
    </location>
</feature>
<proteinExistence type="predicted"/>
<gene>
    <name evidence="2" type="ORF">VTJ49DRAFT_1034</name>
</gene>